<evidence type="ECO:0000256" key="9">
    <source>
        <dbReference type="ARBA" id="ARBA00023027"/>
    </source>
</evidence>
<evidence type="ECO:0000256" key="5">
    <source>
        <dbReference type="ARBA" id="ARBA00022525"/>
    </source>
</evidence>
<evidence type="ECO:0000256" key="2">
    <source>
        <dbReference type="ARBA" id="ARBA00004613"/>
    </source>
</evidence>
<dbReference type="PRINTS" id="PR00081">
    <property type="entry name" value="GDHRDH"/>
</dbReference>
<keyword evidence="20" id="KW-1185">Reference proteome</keyword>
<dbReference type="EC" id="1.1.1.441" evidence="17"/>
<dbReference type="SUPFAM" id="SSF51735">
    <property type="entry name" value="NAD(P)-binding Rossmann-fold domains"/>
    <property type="match status" value="1"/>
</dbReference>
<comment type="catalytic activity">
    <reaction evidence="14">
        <text>a di-trans,poly-cis-polyprenol + NAD(+) = a di-trans,poly-cis-polyprenal + NADH + H(+)</text>
        <dbReference type="Rhea" id="RHEA:80719"/>
        <dbReference type="Rhea" id="RHEA-COMP:19496"/>
        <dbReference type="Rhea" id="RHEA-COMP:19536"/>
        <dbReference type="ChEBI" id="CHEBI:15378"/>
        <dbReference type="ChEBI" id="CHEBI:57540"/>
        <dbReference type="ChEBI" id="CHEBI:57945"/>
        <dbReference type="ChEBI" id="CHEBI:67132"/>
        <dbReference type="ChEBI" id="CHEBI:231623"/>
        <dbReference type="EC" id="1.1.1.441"/>
    </reaction>
    <physiologicalReaction direction="left-to-right" evidence="14">
        <dbReference type="Rhea" id="RHEA:80720"/>
    </physiologicalReaction>
</comment>
<evidence type="ECO:0000256" key="4">
    <source>
        <dbReference type="ARBA" id="ARBA00006484"/>
    </source>
</evidence>
<feature type="compositionally biased region" description="Low complexity" evidence="18">
    <location>
        <begin position="28"/>
        <end position="49"/>
    </location>
</feature>
<feature type="region of interest" description="Disordered" evidence="18">
    <location>
        <begin position="104"/>
        <end position="140"/>
    </location>
</feature>
<dbReference type="InterPro" id="IPR036291">
    <property type="entry name" value="NAD(P)-bd_dom_sf"/>
</dbReference>
<dbReference type="GO" id="GO:0005576">
    <property type="term" value="C:extracellular region"/>
    <property type="evidence" value="ECO:0007669"/>
    <property type="project" value="UniProtKB-SubCell"/>
</dbReference>
<evidence type="ECO:0000256" key="6">
    <source>
        <dbReference type="ARBA" id="ARBA00022677"/>
    </source>
</evidence>
<comment type="catalytic activity">
    <reaction evidence="15">
        <text>a di-trans,poly-cis-dolichol + NADP(+) = a di-trans,poly-cis-dolichal + NADPH + H(+)</text>
        <dbReference type="Rhea" id="RHEA:80731"/>
        <dbReference type="Rhea" id="RHEA-COMP:19495"/>
        <dbReference type="Rhea" id="RHEA-COMP:19537"/>
        <dbReference type="ChEBI" id="CHEBI:15378"/>
        <dbReference type="ChEBI" id="CHEBI:16091"/>
        <dbReference type="ChEBI" id="CHEBI:57783"/>
        <dbReference type="ChEBI" id="CHEBI:58349"/>
        <dbReference type="ChEBI" id="CHEBI:231637"/>
        <dbReference type="EC" id="1.1.1.441"/>
    </reaction>
    <physiologicalReaction direction="right-to-left" evidence="15">
        <dbReference type="Rhea" id="RHEA:80733"/>
    </physiologicalReaction>
</comment>
<comment type="catalytic activity">
    <reaction evidence="16">
        <text>a di-trans,poly-cis-polyprenol + NADP(+) = a di-trans,poly-cis-polyprenal + NADPH + H(+)</text>
        <dbReference type="Rhea" id="RHEA:80723"/>
        <dbReference type="Rhea" id="RHEA-COMP:19496"/>
        <dbReference type="Rhea" id="RHEA-COMP:19536"/>
        <dbReference type="ChEBI" id="CHEBI:15378"/>
        <dbReference type="ChEBI" id="CHEBI:57783"/>
        <dbReference type="ChEBI" id="CHEBI:58349"/>
        <dbReference type="ChEBI" id="CHEBI:67132"/>
        <dbReference type="ChEBI" id="CHEBI:231623"/>
        <dbReference type="EC" id="1.1.1.441"/>
    </reaction>
    <physiologicalReaction direction="left-to-right" evidence="16">
        <dbReference type="Rhea" id="RHEA:80724"/>
    </physiologicalReaction>
</comment>
<dbReference type="PANTHER" id="PTHR43157:SF31">
    <property type="entry name" value="PHOSPHATIDYLINOSITOL-GLYCAN BIOSYNTHESIS CLASS F PROTEIN"/>
    <property type="match status" value="1"/>
</dbReference>
<evidence type="ECO:0000256" key="14">
    <source>
        <dbReference type="ARBA" id="ARBA00093201"/>
    </source>
</evidence>
<protein>
    <recommendedName>
        <fullName evidence="11">Polyprenol dehydrogenase</fullName>
        <ecNumber evidence="17">1.1.1.441</ecNumber>
    </recommendedName>
    <alternativeName>
        <fullName evidence="12">Dolichal reductase</fullName>
    </alternativeName>
</protein>
<dbReference type="Ensembl" id="ENSCPVT00000012162.2">
    <property type="protein sequence ID" value="ENSCPVP00000011664.2"/>
    <property type="gene ID" value="ENSCPVG00000008538.2"/>
</dbReference>
<evidence type="ECO:0000313" key="20">
    <source>
        <dbReference type="Proteomes" id="UP000694382"/>
    </source>
</evidence>
<dbReference type="GO" id="GO:0005811">
    <property type="term" value="C:lipid droplet"/>
    <property type="evidence" value="ECO:0007669"/>
    <property type="project" value="UniProtKB-SubCell"/>
</dbReference>
<reference evidence="19" key="1">
    <citation type="submission" date="2020-02" db="EMBL/GenBank/DDBJ databases">
        <authorList>
            <person name="Enbody D E."/>
            <person name="Pettersson E M."/>
        </authorList>
    </citation>
    <scope>NUCLEOTIDE SEQUENCE [LARGE SCALE GENOMIC DNA]</scope>
</reference>
<accession>A0A8U8BT55</accession>
<dbReference type="Proteomes" id="UP000694382">
    <property type="component" value="Chromosome 1"/>
</dbReference>
<dbReference type="AlphaFoldDB" id="A0A8C3MVP9"/>
<evidence type="ECO:0000256" key="12">
    <source>
        <dbReference type="ARBA" id="ARBA00082366"/>
    </source>
</evidence>
<evidence type="ECO:0000256" key="3">
    <source>
        <dbReference type="ARBA" id="ARBA00004922"/>
    </source>
</evidence>
<keyword evidence="9" id="KW-0520">NAD</keyword>
<dbReference type="Gene3D" id="3.40.50.720">
    <property type="entry name" value="NAD(P)-binding Rossmann-like Domain"/>
    <property type="match status" value="1"/>
</dbReference>
<evidence type="ECO:0000313" key="19">
    <source>
        <dbReference type="Ensembl" id="ENSCPVP00000011664.2"/>
    </source>
</evidence>
<comment type="catalytic activity">
    <reaction evidence="13">
        <text>a di-trans,poly-cis-dolichol + NAD(+) = a di-trans,poly-cis-dolichal + NADH + H(+)</text>
        <dbReference type="Rhea" id="RHEA:80735"/>
        <dbReference type="Rhea" id="RHEA-COMP:19495"/>
        <dbReference type="Rhea" id="RHEA-COMP:19537"/>
        <dbReference type="ChEBI" id="CHEBI:15378"/>
        <dbReference type="ChEBI" id="CHEBI:16091"/>
        <dbReference type="ChEBI" id="CHEBI:57540"/>
        <dbReference type="ChEBI" id="CHEBI:57945"/>
        <dbReference type="ChEBI" id="CHEBI:231637"/>
        <dbReference type="EC" id="1.1.1.441"/>
    </reaction>
    <physiologicalReaction direction="right-to-left" evidence="13">
        <dbReference type="Rhea" id="RHEA:80737"/>
    </physiologicalReaction>
</comment>
<sequence>MWQQQSLRPSPGGLTGRAVTPLPPPPGRSAAHAAPLRLPLPSRSGVPAGAEPPPCRCCRRRGRSARRRPFPSLPPPPHMPRRAGAAASPGAAVTAAALSLPWVGGGRAAPPGPARPGPAETLRRPPARPVPSAPRPEPAAAAGREAAMSLLSALVPLLRVYCIGLRVILHQLRRRFQPRCAPASVFPTQNGKVAIVTGGTKGIGYQTAKHLARLGMHVIIAANSESDGQEAVRKIKEETLTGKVEFLYCDLASMKSIRQFVQQFRAKNCPLHVLVNNAGVMLVPERKTEDGFEEHFGLNYLGHFLLTNLLLDTLKQSGTHSHNARIITVSSATHYVGKLHLNDLQSRCSYSPHGAYAQSKLALVLFTYRLQHLLTAIGSHVTANVVDPGVVNTELYKHVFWVVKVVKWMTAWLFFKTPEEGASTTIYAAVSPEMEGAGGCYLYNEKRTKSADVAYDEELQRRLWTESCKMVGISDEASRLP</sequence>
<feature type="compositionally biased region" description="Pro residues" evidence="18">
    <location>
        <begin position="127"/>
        <end position="137"/>
    </location>
</feature>
<name>A0A8C3MVP9_GEOPR</name>
<keyword evidence="6" id="KW-0551">Lipid droplet</keyword>
<evidence type="ECO:0000256" key="18">
    <source>
        <dbReference type="SAM" id="MobiDB-lite"/>
    </source>
</evidence>
<comment type="pathway">
    <text evidence="3">Protein modification; protein glycosylation.</text>
</comment>
<evidence type="ECO:0000256" key="17">
    <source>
        <dbReference type="ARBA" id="ARBA00093592"/>
    </source>
</evidence>
<comment type="similarity">
    <text evidence="4">Belongs to the short-chain dehydrogenases/reductases (SDR) family.</text>
</comment>
<organism evidence="19 20">
    <name type="scientific">Geospiza parvula</name>
    <name type="common">Small tree-finch</name>
    <name type="synonym">Camarhynchus parvulus</name>
    <dbReference type="NCBI Taxonomy" id="87175"/>
    <lineage>
        <taxon>Eukaryota</taxon>
        <taxon>Metazoa</taxon>
        <taxon>Chordata</taxon>
        <taxon>Craniata</taxon>
        <taxon>Vertebrata</taxon>
        <taxon>Euteleostomi</taxon>
        <taxon>Archelosauria</taxon>
        <taxon>Archosauria</taxon>
        <taxon>Dinosauria</taxon>
        <taxon>Saurischia</taxon>
        <taxon>Theropoda</taxon>
        <taxon>Coelurosauria</taxon>
        <taxon>Aves</taxon>
        <taxon>Neognathae</taxon>
        <taxon>Neoaves</taxon>
        <taxon>Telluraves</taxon>
        <taxon>Australaves</taxon>
        <taxon>Passeriformes</taxon>
        <taxon>Thraupidae</taxon>
        <taxon>Camarhynchus</taxon>
    </lineage>
</organism>
<dbReference type="Pfam" id="PF00106">
    <property type="entry name" value="adh_short"/>
    <property type="match status" value="1"/>
</dbReference>
<dbReference type="InterPro" id="IPR002347">
    <property type="entry name" value="SDR_fam"/>
</dbReference>
<keyword evidence="7" id="KW-0521">NADP</keyword>
<accession>A0A8C3MVP9</accession>
<evidence type="ECO:0000256" key="1">
    <source>
        <dbReference type="ARBA" id="ARBA00004502"/>
    </source>
</evidence>
<evidence type="ECO:0000256" key="16">
    <source>
        <dbReference type="ARBA" id="ARBA00093253"/>
    </source>
</evidence>
<keyword evidence="5" id="KW-0964">Secreted</keyword>
<dbReference type="CDD" id="cd05327">
    <property type="entry name" value="retinol-DH_like_SDR_c_like"/>
    <property type="match status" value="1"/>
</dbReference>
<evidence type="ECO:0000256" key="11">
    <source>
        <dbReference type="ARBA" id="ARBA00074632"/>
    </source>
</evidence>
<reference evidence="19" key="2">
    <citation type="submission" date="2025-08" db="UniProtKB">
        <authorList>
            <consortium name="Ensembl"/>
        </authorList>
    </citation>
    <scope>IDENTIFICATION</scope>
</reference>
<dbReference type="GO" id="GO:0016491">
    <property type="term" value="F:oxidoreductase activity"/>
    <property type="evidence" value="ECO:0007669"/>
    <property type="project" value="UniProtKB-KW"/>
</dbReference>
<evidence type="ECO:0000256" key="13">
    <source>
        <dbReference type="ARBA" id="ARBA00093184"/>
    </source>
</evidence>
<dbReference type="PANTHER" id="PTHR43157">
    <property type="entry name" value="PHOSPHATIDYLINOSITOL-GLYCAN BIOSYNTHESIS CLASS F PROTEIN-RELATED"/>
    <property type="match status" value="1"/>
</dbReference>
<evidence type="ECO:0000256" key="7">
    <source>
        <dbReference type="ARBA" id="ARBA00022857"/>
    </source>
</evidence>
<dbReference type="FunFam" id="3.40.50.720:FF:000490">
    <property type="entry name" value="Dehydrogenase/reductase SDR family member on chromosome X"/>
    <property type="match status" value="1"/>
</dbReference>
<evidence type="ECO:0000256" key="10">
    <source>
        <dbReference type="ARBA" id="ARBA00057816"/>
    </source>
</evidence>
<keyword evidence="8" id="KW-0560">Oxidoreductase</keyword>
<evidence type="ECO:0000256" key="8">
    <source>
        <dbReference type="ARBA" id="ARBA00023002"/>
    </source>
</evidence>
<feature type="compositionally biased region" description="Basic residues" evidence="18">
    <location>
        <begin position="57"/>
        <end position="69"/>
    </location>
</feature>
<reference evidence="19" key="3">
    <citation type="submission" date="2025-09" db="UniProtKB">
        <authorList>
            <consortium name="Ensembl"/>
        </authorList>
    </citation>
    <scope>IDENTIFICATION</scope>
</reference>
<comment type="function">
    <text evidence="10">Oxidoreductase that plays a key role in early steps of protein N-linked glycosylation by mediating two non-consecutive steps in dolichol biosynthesis. Acts both as a NAD(+)-dependent dehydrogenase and as a NADPH-dependent reductase during the conversion of polyprenol into dolichol. First catalyzes the NAD(+)-dependent dehydrogenation of polyprenol into polyprenal; polyprenal is then reduced into dolichal by SRD5A3. It then catalyzes the NADPH-dependent reduction of dolichal into dolichol. May also acts as a positive regulator of starvation-induced autophagy.</text>
</comment>
<comment type="subcellular location">
    <subcellularLocation>
        <location evidence="1">Lipid droplet</location>
    </subcellularLocation>
    <subcellularLocation>
        <location evidence="2">Secreted</location>
    </subcellularLocation>
</comment>
<evidence type="ECO:0000256" key="15">
    <source>
        <dbReference type="ARBA" id="ARBA00093233"/>
    </source>
</evidence>
<feature type="region of interest" description="Disordered" evidence="18">
    <location>
        <begin position="1"/>
        <end position="90"/>
    </location>
</feature>
<proteinExistence type="inferred from homology"/>